<feature type="transmembrane region" description="Helical" evidence="1">
    <location>
        <begin position="91"/>
        <end position="115"/>
    </location>
</feature>
<dbReference type="EMBL" id="CYGX02000042">
    <property type="protein sequence ID" value="SIT43287.1"/>
    <property type="molecule type" value="Genomic_DNA"/>
</dbReference>
<dbReference type="OrthoDB" id="9850582at2"/>
<evidence type="ECO:0000313" key="3">
    <source>
        <dbReference type="Proteomes" id="UP000187012"/>
    </source>
</evidence>
<dbReference type="RefSeq" id="WP_143325813.1">
    <property type="nucleotide sequence ID" value="NZ_CYGX02000042.1"/>
</dbReference>
<keyword evidence="1" id="KW-0472">Membrane</keyword>
<organism evidence="2 3">
    <name type="scientific">Paraburkholderia ribeironis</name>
    <dbReference type="NCBI Taxonomy" id="1247936"/>
    <lineage>
        <taxon>Bacteria</taxon>
        <taxon>Pseudomonadati</taxon>
        <taxon>Pseudomonadota</taxon>
        <taxon>Betaproteobacteria</taxon>
        <taxon>Burkholderiales</taxon>
        <taxon>Burkholderiaceae</taxon>
        <taxon>Paraburkholderia</taxon>
    </lineage>
</organism>
<keyword evidence="1" id="KW-1133">Transmembrane helix</keyword>
<evidence type="ECO:0000256" key="1">
    <source>
        <dbReference type="SAM" id="Phobius"/>
    </source>
</evidence>
<dbReference type="AlphaFoldDB" id="A0A1N7S774"/>
<proteinExistence type="predicted"/>
<sequence>MDAMSDSSSNVCGVRTVQSPDGFDVPVPSGAVGLATGETVTIRDDADVQVSSKLDNGFYVVVNNGDPSNDEASHLFGELATEAGLKSIEGLAVAAFGAAVSAPVAIGAFLIGQLVSLLTPSNLTREIFIRGQLNDGTPVTYCLLI</sequence>
<reference evidence="2 3" key="1">
    <citation type="submission" date="2016-12" db="EMBL/GenBank/DDBJ databases">
        <authorList>
            <person name="Song W.-J."/>
            <person name="Kurnit D.M."/>
        </authorList>
    </citation>
    <scope>NUCLEOTIDE SEQUENCE [LARGE SCALE GENOMIC DNA]</scope>
    <source>
        <strain evidence="2 3">STM7296</strain>
    </source>
</reference>
<accession>A0A1N7S774</accession>
<protein>
    <submittedName>
        <fullName evidence="2">Uncharacterized protein</fullName>
    </submittedName>
</protein>
<name>A0A1N7S774_9BURK</name>
<keyword evidence="3" id="KW-1185">Reference proteome</keyword>
<keyword evidence="1" id="KW-0812">Transmembrane</keyword>
<gene>
    <name evidence="2" type="ORF">BN2475_420036</name>
</gene>
<evidence type="ECO:0000313" key="2">
    <source>
        <dbReference type="EMBL" id="SIT43287.1"/>
    </source>
</evidence>
<dbReference type="Proteomes" id="UP000187012">
    <property type="component" value="Unassembled WGS sequence"/>
</dbReference>